<dbReference type="InterPro" id="IPR036259">
    <property type="entry name" value="MFS_trans_sf"/>
</dbReference>
<dbReference type="GO" id="GO:0022857">
    <property type="term" value="F:transmembrane transporter activity"/>
    <property type="evidence" value="ECO:0007669"/>
    <property type="project" value="InterPro"/>
</dbReference>
<gene>
    <name evidence="6" type="ORF">HLB09_15460</name>
</gene>
<evidence type="ECO:0000256" key="3">
    <source>
        <dbReference type="ARBA" id="ARBA00022989"/>
    </source>
</evidence>
<dbReference type="Gene3D" id="1.20.1250.20">
    <property type="entry name" value="MFS general substrate transporter like domains"/>
    <property type="match status" value="1"/>
</dbReference>
<keyword evidence="2 5" id="KW-0812">Transmembrane</keyword>
<name>A0A849BMF1_9ACTN</name>
<evidence type="ECO:0000256" key="2">
    <source>
        <dbReference type="ARBA" id="ARBA00022692"/>
    </source>
</evidence>
<keyword evidence="7" id="KW-1185">Reference proteome</keyword>
<feature type="transmembrane region" description="Helical" evidence="5">
    <location>
        <begin position="12"/>
        <end position="33"/>
    </location>
</feature>
<proteinExistence type="predicted"/>
<dbReference type="EMBL" id="JABEMA010000362">
    <property type="protein sequence ID" value="NNH24459.1"/>
    <property type="molecule type" value="Genomic_DNA"/>
</dbReference>
<keyword evidence="4 5" id="KW-0472">Membrane</keyword>
<feature type="transmembrane region" description="Helical" evidence="5">
    <location>
        <begin position="72"/>
        <end position="105"/>
    </location>
</feature>
<comment type="caution">
    <text evidence="6">The sequence shown here is derived from an EMBL/GenBank/DDBJ whole genome shotgun (WGS) entry which is preliminary data.</text>
</comment>
<reference evidence="6 7" key="1">
    <citation type="submission" date="2020-05" db="EMBL/GenBank/DDBJ databases">
        <title>MicrobeNet Type strains.</title>
        <authorList>
            <person name="Nicholson A.C."/>
        </authorList>
    </citation>
    <scope>NUCLEOTIDE SEQUENCE [LARGE SCALE GENOMIC DNA]</scope>
    <source>
        <strain evidence="6 7">JCM 14547</strain>
    </source>
</reference>
<sequence>MGADAARRRYVALTALRWFPTGLLVPVLVLLAVDRGLSLTEVGLVAAAQGVVVLLLELPTGGLADALGRRPLLVVAGIVGTAALAVLLVAGSPAVYAAAFALMGVWRALDSGPLQSWYVDAALAADTDPRGAGGGPGGAQERVEAGVARGAVALNAAVGAGALASGGLVAA</sequence>
<dbReference type="InterPro" id="IPR005829">
    <property type="entry name" value="Sugar_transporter_CS"/>
</dbReference>
<dbReference type="PROSITE" id="PS00216">
    <property type="entry name" value="SUGAR_TRANSPORT_1"/>
    <property type="match status" value="1"/>
</dbReference>
<dbReference type="InterPro" id="IPR011701">
    <property type="entry name" value="MFS"/>
</dbReference>
<evidence type="ECO:0000313" key="6">
    <source>
        <dbReference type="EMBL" id="NNH24459.1"/>
    </source>
</evidence>
<dbReference type="InterPro" id="IPR053160">
    <property type="entry name" value="MFS_DHA3_Transporter"/>
</dbReference>
<dbReference type="Proteomes" id="UP000555552">
    <property type="component" value="Unassembled WGS sequence"/>
</dbReference>
<evidence type="ECO:0000256" key="5">
    <source>
        <dbReference type="SAM" id="Phobius"/>
    </source>
</evidence>
<dbReference type="PANTHER" id="PTHR23530">
    <property type="entry name" value="TRANSPORT PROTEIN-RELATED"/>
    <property type="match status" value="1"/>
</dbReference>
<dbReference type="AlphaFoldDB" id="A0A849BMF1"/>
<evidence type="ECO:0000256" key="4">
    <source>
        <dbReference type="ARBA" id="ARBA00023136"/>
    </source>
</evidence>
<dbReference type="PANTHER" id="PTHR23530:SF1">
    <property type="entry name" value="PERMEASE, MAJOR FACILITATOR SUPERFAMILY-RELATED"/>
    <property type="match status" value="1"/>
</dbReference>
<organism evidence="6 7">
    <name type="scientific">Pseudokineococcus marinus</name>
    <dbReference type="NCBI Taxonomy" id="351215"/>
    <lineage>
        <taxon>Bacteria</taxon>
        <taxon>Bacillati</taxon>
        <taxon>Actinomycetota</taxon>
        <taxon>Actinomycetes</taxon>
        <taxon>Kineosporiales</taxon>
        <taxon>Kineosporiaceae</taxon>
        <taxon>Pseudokineococcus</taxon>
    </lineage>
</organism>
<feature type="transmembrane region" description="Helical" evidence="5">
    <location>
        <begin position="39"/>
        <end position="60"/>
    </location>
</feature>
<feature type="non-terminal residue" evidence="6">
    <location>
        <position position="171"/>
    </location>
</feature>
<dbReference type="Pfam" id="PF07690">
    <property type="entry name" value="MFS_1"/>
    <property type="match status" value="1"/>
</dbReference>
<evidence type="ECO:0000313" key="7">
    <source>
        <dbReference type="Proteomes" id="UP000555552"/>
    </source>
</evidence>
<dbReference type="SUPFAM" id="SSF103473">
    <property type="entry name" value="MFS general substrate transporter"/>
    <property type="match status" value="1"/>
</dbReference>
<accession>A0A849BMF1</accession>
<protein>
    <submittedName>
        <fullName evidence="6">MFS transporter</fullName>
    </submittedName>
</protein>
<dbReference type="GO" id="GO:0016020">
    <property type="term" value="C:membrane"/>
    <property type="evidence" value="ECO:0007669"/>
    <property type="project" value="UniProtKB-SubCell"/>
</dbReference>
<comment type="subcellular location">
    <subcellularLocation>
        <location evidence="1">Membrane</location>
        <topology evidence="1">Multi-pass membrane protein</topology>
    </subcellularLocation>
</comment>
<keyword evidence="3 5" id="KW-1133">Transmembrane helix</keyword>
<evidence type="ECO:0000256" key="1">
    <source>
        <dbReference type="ARBA" id="ARBA00004141"/>
    </source>
</evidence>